<gene>
    <name evidence="2" type="ORF">VSDG_00040</name>
</gene>
<evidence type="ECO:0000313" key="2">
    <source>
        <dbReference type="EMBL" id="ROW05207.1"/>
    </source>
</evidence>
<evidence type="ECO:0000256" key="1">
    <source>
        <dbReference type="SAM" id="MobiDB-lite"/>
    </source>
</evidence>
<organism evidence="2 3">
    <name type="scientific">Cytospora chrysosperma</name>
    <name type="common">Cytospora canker fungus</name>
    <name type="synonym">Sphaeria chrysosperma</name>
    <dbReference type="NCBI Taxonomy" id="252740"/>
    <lineage>
        <taxon>Eukaryota</taxon>
        <taxon>Fungi</taxon>
        <taxon>Dikarya</taxon>
        <taxon>Ascomycota</taxon>
        <taxon>Pezizomycotina</taxon>
        <taxon>Sordariomycetes</taxon>
        <taxon>Sordariomycetidae</taxon>
        <taxon>Diaporthales</taxon>
        <taxon>Cytosporaceae</taxon>
        <taxon>Cytospora</taxon>
    </lineage>
</organism>
<reference evidence="2 3" key="1">
    <citation type="submission" date="2015-09" db="EMBL/GenBank/DDBJ databases">
        <title>Host preference determinants of Valsa canker pathogens revealed by comparative genomics.</title>
        <authorList>
            <person name="Yin Z."/>
            <person name="Huang L."/>
        </authorList>
    </citation>
    <scope>NUCLEOTIDE SEQUENCE [LARGE SCALE GENOMIC DNA]</scope>
    <source>
        <strain evidence="2 3">YSFL</strain>
    </source>
</reference>
<feature type="compositionally biased region" description="Acidic residues" evidence="1">
    <location>
        <begin position="47"/>
        <end position="58"/>
    </location>
</feature>
<comment type="caution">
    <text evidence="2">The sequence shown here is derived from an EMBL/GenBank/DDBJ whole genome shotgun (WGS) entry which is preliminary data.</text>
</comment>
<feature type="region of interest" description="Disordered" evidence="1">
    <location>
        <begin position="34"/>
        <end position="275"/>
    </location>
</feature>
<dbReference type="EMBL" id="LJZO01000001">
    <property type="protein sequence ID" value="ROW05207.1"/>
    <property type="molecule type" value="Genomic_DNA"/>
</dbReference>
<sequence length="275" mass="27793">MPPAWEDLDKREILDVVLQLDDKVEAVEAGLAVVPGGVAGGARGGEADADAEAGAEGEDGGRGEEQPELGAVAALAELLGPQPGPRGGDGQDGDGDGQEGQDGEEGADEALDVQVDAAGGRVEGEEGVHRGGDGHDQHGEDAEVQEEEDQPRGARPADARVVGPDDALGEDEVDEEEEQDAGLDEDGRRDGEVDVGRVRGPGDAQGQGGDARRAEAEEEAREDELVVPPAVDLEDGHVGDGGGDVEEHQTGADGVVQGHGGMATQAGGRGGVGRP</sequence>
<feature type="compositionally biased region" description="Basic and acidic residues" evidence="1">
    <location>
        <begin position="122"/>
        <end position="141"/>
    </location>
</feature>
<feature type="compositionally biased region" description="Low complexity" evidence="1">
    <location>
        <begin position="68"/>
        <end position="81"/>
    </location>
</feature>
<evidence type="ECO:0000313" key="3">
    <source>
        <dbReference type="Proteomes" id="UP000284375"/>
    </source>
</evidence>
<feature type="compositionally biased region" description="Acidic residues" evidence="1">
    <location>
        <begin position="91"/>
        <end position="111"/>
    </location>
</feature>
<proteinExistence type="predicted"/>
<keyword evidence="3" id="KW-1185">Reference proteome</keyword>
<feature type="compositionally biased region" description="Basic and acidic residues" evidence="1">
    <location>
        <begin position="185"/>
        <end position="197"/>
    </location>
</feature>
<name>A0A423WP24_CYTCH</name>
<feature type="compositionally biased region" description="Gly residues" evidence="1">
    <location>
        <begin position="257"/>
        <end position="275"/>
    </location>
</feature>
<accession>A0A423WP24</accession>
<dbReference type="Proteomes" id="UP000284375">
    <property type="component" value="Unassembled WGS sequence"/>
</dbReference>
<dbReference type="AlphaFoldDB" id="A0A423WP24"/>
<protein>
    <submittedName>
        <fullName evidence="2">Uncharacterized protein</fullName>
    </submittedName>
</protein>
<feature type="compositionally biased region" description="Acidic residues" evidence="1">
    <location>
        <begin position="167"/>
        <end position="184"/>
    </location>
</feature>